<evidence type="ECO:0000313" key="2">
    <source>
        <dbReference type="EMBL" id="SEP86219.1"/>
    </source>
</evidence>
<evidence type="ECO:0000259" key="1">
    <source>
        <dbReference type="Pfam" id="PF12080"/>
    </source>
</evidence>
<keyword evidence="3" id="KW-1185">Reference proteome</keyword>
<dbReference type="OrthoDB" id="9842248at2"/>
<name>A0A1H9BBH2_9BACT</name>
<dbReference type="EMBL" id="FOFB01000003">
    <property type="protein sequence ID" value="SEP86219.1"/>
    <property type="molecule type" value="Genomic_DNA"/>
</dbReference>
<dbReference type="AlphaFoldDB" id="A0A1H9BBH2"/>
<reference evidence="3" key="1">
    <citation type="submission" date="2016-10" db="EMBL/GenBank/DDBJ databases">
        <authorList>
            <person name="Varghese N."/>
            <person name="Submissions S."/>
        </authorList>
    </citation>
    <scope>NUCLEOTIDE SEQUENCE [LARGE SCALE GENOMIC DNA]</scope>
    <source>
        <strain evidence="3">DSM 24740</strain>
    </source>
</reference>
<evidence type="ECO:0000313" key="3">
    <source>
        <dbReference type="Proteomes" id="UP000199021"/>
    </source>
</evidence>
<feature type="domain" description="Gliding motility-associated protein GldM C-terminal" evidence="1">
    <location>
        <begin position="125"/>
        <end position="221"/>
    </location>
</feature>
<dbReference type="InParanoid" id="A0A1H9BBH2"/>
<organism evidence="2 3">
    <name type="scientific">Neolewinella agarilytica</name>
    <dbReference type="NCBI Taxonomy" id="478744"/>
    <lineage>
        <taxon>Bacteria</taxon>
        <taxon>Pseudomonadati</taxon>
        <taxon>Bacteroidota</taxon>
        <taxon>Saprospiria</taxon>
        <taxon>Saprospirales</taxon>
        <taxon>Lewinellaceae</taxon>
        <taxon>Neolewinella</taxon>
    </lineage>
</organism>
<dbReference type="STRING" id="478744.SAMN05444359_10356"/>
<dbReference type="Pfam" id="PF12080">
    <property type="entry name" value="GldM_4th"/>
    <property type="match status" value="1"/>
</dbReference>
<protein>
    <submittedName>
        <fullName evidence="2">GldM C-terminal domain-containing protein</fullName>
    </submittedName>
</protein>
<dbReference type="RefSeq" id="WP_090165488.1">
    <property type="nucleotide sequence ID" value="NZ_FOFB01000003.1"/>
</dbReference>
<dbReference type="Proteomes" id="UP000199021">
    <property type="component" value="Unassembled WGS sequence"/>
</dbReference>
<dbReference type="InterPro" id="IPR022719">
    <property type="entry name" value="Motility-assoc_prot_GldM_C"/>
</dbReference>
<accession>A0A1H9BBH2</accession>
<sequence>MITSLCSRIFLPLFLVSNCLSGQQGDKALVAFRYGPVCGMYNFFRVVAQQERPVSSDQVKAYLDIYDTGRQPLVITGEDGFFRVIPESTGELVIEVELLDTIESFRFFVKPLKAVGRYGMANGIDGKPMNKNVFRAQRGIYARVEGYDVCATCKVLGYEIILVRPGENATVVINEGGDFSAKNRQLIRRAEAGDRYLFRNVRYRCPGAQMDQRLPDMSFEIE</sequence>
<gene>
    <name evidence="2" type="ORF">SAMN05444359_10356</name>
</gene>
<proteinExistence type="predicted"/>